<keyword evidence="9" id="KW-0472">Membrane</keyword>
<dbReference type="Gene3D" id="3.40.710.10">
    <property type="entry name" value="DD-peptidase/beta-lactamase superfamily"/>
    <property type="match status" value="1"/>
</dbReference>
<keyword evidence="14" id="KW-1185">Reference proteome</keyword>
<dbReference type="InterPro" id="IPR005311">
    <property type="entry name" value="PBP_dimer"/>
</dbReference>
<keyword evidence="10" id="KW-0961">Cell wall biogenesis/degradation</keyword>
<evidence type="ECO:0000256" key="6">
    <source>
        <dbReference type="ARBA" id="ARBA00022960"/>
    </source>
</evidence>
<evidence type="ECO:0000256" key="9">
    <source>
        <dbReference type="ARBA" id="ARBA00023136"/>
    </source>
</evidence>
<evidence type="ECO:0000259" key="12">
    <source>
        <dbReference type="Pfam" id="PF03717"/>
    </source>
</evidence>
<organism evidence="13 14">
    <name type="scientific">Ammoniphilus resinae</name>
    <dbReference type="NCBI Taxonomy" id="861532"/>
    <lineage>
        <taxon>Bacteria</taxon>
        <taxon>Bacillati</taxon>
        <taxon>Bacillota</taxon>
        <taxon>Bacilli</taxon>
        <taxon>Bacillales</taxon>
        <taxon>Paenibacillaceae</taxon>
        <taxon>Aneurinibacillus group</taxon>
        <taxon>Ammoniphilus</taxon>
    </lineage>
</organism>
<keyword evidence="6" id="KW-0133">Cell shape</keyword>
<dbReference type="InterPro" id="IPR012338">
    <property type="entry name" value="Beta-lactam/transpept-like"/>
</dbReference>
<keyword evidence="8" id="KW-1133">Transmembrane helix</keyword>
<evidence type="ECO:0000256" key="2">
    <source>
        <dbReference type="ARBA" id="ARBA00004236"/>
    </source>
</evidence>
<name>A0ABS4GJL2_9BACL</name>
<keyword evidence="4" id="KW-1003">Cell membrane</keyword>
<keyword evidence="7" id="KW-0573">Peptidoglycan synthesis</keyword>
<evidence type="ECO:0000256" key="10">
    <source>
        <dbReference type="ARBA" id="ARBA00023316"/>
    </source>
</evidence>
<dbReference type="PANTHER" id="PTHR30627:SF2">
    <property type="entry name" value="PEPTIDOGLYCAN D,D-TRANSPEPTIDASE MRDA"/>
    <property type="match status" value="1"/>
</dbReference>
<feature type="domain" description="Penicillin-binding protein transpeptidase" evidence="11">
    <location>
        <begin position="278"/>
        <end position="603"/>
    </location>
</feature>
<evidence type="ECO:0000256" key="5">
    <source>
        <dbReference type="ARBA" id="ARBA00022692"/>
    </source>
</evidence>
<gene>
    <name evidence="13" type="ORF">J2Z37_000396</name>
</gene>
<dbReference type="InterPro" id="IPR001460">
    <property type="entry name" value="PCN-bd_Tpept"/>
</dbReference>
<accession>A0ABS4GJL2</accession>
<feature type="domain" description="Penicillin-binding protein dimerisation" evidence="12">
    <location>
        <begin position="60"/>
        <end position="230"/>
    </location>
</feature>
<dbReference type="SUPFAM" id="SSF56601">
    <property type="entry name" value="beta-lactamase/transpeptidase-like"/>
    <property type="match status" value="1"/>
</dbReference>
<dbReference type="PANTHER" id="PTHR30627">
    <property type="entry name" value="PEPTIDOGLYCAN D,D-TRANSPEPTIDASE"/>
    <property type="match status" value="1"/>
</dbReference>
<dbReference type="Pfam" id="PF00905">
    <property type="entry name" value="Transpeptidase"/>
    <property type="match status" value="1"/>
</dbReference>
<evidence type="ECO:0000256" key="3">
    <source>
        <dbReference type="ARBA" id="ARBA00007171"/>
    </source>
</evidence>
<evidence type="ECO:0000256" key="4">
    <source>
        <dbReference type="ARBA" id="ARBA00022475"/>
    </source>
</evidence>
<dbReference type="Pfam" id="PF03717">
    <property type="entry name" value="PBP_dimer"/>
    <property type="match status" value="1"/>
</dbReference>
<comment type="caution">
    <text evidence="13">The sequence shown here is derived from an EMBL/GenBank/DDBJ whole genome shotgun (WGS) entry which is preliminary data.</text>
</comment>
<comment type="subcellular location">
    <subcellularLocation>
        <location evidence="2">Cell membrane</location>
    </subcellularLocation>
    <subcellularLocation>
        <location evidence="1">Membrane</location>
        <topology evidence="1">Single-pass membrane protein</topology>
    </subcellularLocation>
</comment>
<evidence type="ECO:0000313" key="14">
    <source>
        <dbReference type="Proteomes" id="UP001519343"/>
    </source>
</evidence>
<comment type="similarity">
    <text evidence="3">Belongs to the transpeptidase family.</text>
</comment>
<evidence type="ECO:0000256" key="8">
    <source>
        <dbReference type="ARBA" id="ARBA00022989"/>
    </source>
</evidence>
<keyword evidence="5" id="KW-0812">Transmembrane</keyword>
<evidence type="ECO:0000256" key="7">
    <source>
        <dbReference type="ARBA" id="ARBA00022984"/>
    </source>
</evidence>
<protein>
    <submittedName>
        <fullName evidence="13">Penicillin-binding protein 2</fullName>
    </submittedName>
</protein>
<evidence type="ECO:0000256" key="1">
    <source>
        <dbReference type="ARBA" id="ARBA00004167"/>
    </source>
</evidence>
<dbReference type="EMBL" id="JAGGKT010000001">
    <property type="protein sequence ID" value="MBP1930409.1"/>
    <property type="molecule type" value="Genomic_DNA"/>
</dbReference>
<dbReference type="Gene3D" id="3.90.1310.10">
    <property type="entry name" value="Penicillin-binding protein 2a (Domain 2)"/>
    <property type="match status" value="1"/>
</dbReference>
<evidence type="ECO:0000313" key="13">
    <source>
        <dbReference type="EMBL" id="MBP1930409.1"/>
    </source>
</evidence>
<dbReference type="Proteomes" id="UP001519343">
    <property type="component" value="Unassembled WGS sequence"/>
</dbReference>
<reference evidence="13 14" key="1">
    <citation type="submission" date="2021-03" db="EMBL/GenBank/DDBJ databases">
        <title>Genomic Encyclopedia of Type Strains, Phase IV (KMG-IV): sequencing the most valuable type-strain genomes for metagenomic binning, comparative biology and taxonomic classification.</title>
        <authorList>
            <person name="Goeker M."/>
        </authorList>
    </citation>
    <scope>NUCLEOTIDE SEQUENCE [LARGE SCALE GENOMIC DNA]</scope>
    <source>
        <strain evidence="13 14">DSM 24738</strain>
    </source>
</reference>
<proteinExistence type="inferred from homology"/>
<dbReference type="RefSeq" id="WP_209808374.1">
    <property type="nucleotide sequence ID" value="NZ_JAGGKT010000001.1"/>
</dbReference>
<sequence>MSEPKRGTLPPFVSKRLTLIFVMVFLFFASLILRLSFVQLVEGEKYLEVSAVNNTKKLNVPAPRGMIFDRHHIPLIWNKPAYTVNYLPPEGKTNEKVVANQLAEILGMEPNAVLERIQYPQPKYIPRRIKVGITKEQMFQIAERRKDLPGVEVVVESVRQIRGSETEPTGTYLLGYVNSIPVNLVKEYMSKGYRPTDKIGVSGLEKAYEQELRGRDGSYQVTVNKNAETIDKYLSAAPVPGHDLVLTIDWRFQEKVENILKDEVTRIHQHNPAVTEAIAVAMKPKTGEILALAGYPNYDLNLHYSDYFGKIYNEKIKGKELNRITNSAYPIGSTMKPLSVMLGIDQHLVTPDERLTCEGSLRIGDREIFCWKKTGHGALTAKQALKYSCNVYMYKLAMKLAEYPQKPREYLEKFEVLDYYFEQFGLGTKTGIDLPGESTGWKTDTFYLGNLAYALIGQYNAYTPMQLVQYIATIANDGYRMRPFLVKEIRSSNLESEENQSLLTQRYPEVINRVDIPLEVIHIVQDGMKKVTEPGGTAYYTFKDFVIPVAAKTGTAQTGTENDNSLIAGYAPSNNPEIAFVVIVPKGGSGSDTSGPISRKILEAFFQVES</sequence>
<evidence type="ECO:0000259" key="11">
    <source>
        <dbReference type="Pfam" id="PF00905"/>
    </source>
</evidence>
<dbReference type="SUPFAM" id="SSF56519">
    <property type="entry name" value="Penicillin binding protein dimerisation domain"/>
    <property type="match status" value="1"/>
</dbReference>
<dbReference type="InterPro" id="IPR036138">
    <property type="entry name" value="PBP_dimer_sf"/>
</dbReference>
<dbReference type="InterPro" id="IPR050515">
    <property type="entry name" value="Beta-lactam/transpept"/>
</dbReference>